<dbReference type="Pfam" id="PF04205">
    <property type="entry name" value="FMN_bind"/>
    <property type="match status" value="1"/>
</dbReference>
<accession>A0AAE3JKI7</accession>
<proteinExistence type="predicted"/>
<gene>
    <name evidence="2" type="ORF">K7J14_04635</name>
</gene>
<organism evidence="2 3">
    <name type="scientific">Teretinema zuelzerae</name>
    <dbReference type="NCBI Taxonomy" id="156"/>
    <lineage>
        <taxon>Bacteria</taxon>
        <taxon>Pseudomonadati</taxon>
        <taxon>Spirochaetota</taxon>
        <taxon>Spirochaetia</taxon>
        <taxon>Spirochaetales</taxon>
        <taxon>Treponemataceae</taxon>
        <taxon>Teretinema</taxon>
    </lineage>
</organism>
<evidence type="ECO:0000313" key="3">
    <source>
        <dbReference type="Proteomes" id="UP001198163"/>
    </source>
</evidence>
<dbReference type="GO" id="GO:0010181">
    <property type="term" value="F:FMN binding"/>
    <property type="evidence" value="ECO:0007669"/>
    <property type="project" value="InterPro"/>
</dbReference>
<evidence type="ECO:0000313" key="2">
    <source>
        <dbReference type="EMBL" id="MCD1653984.1"/>
    </source>
</evidence>
<dbReference type="GO" id="GO:0016020">
    <property type="term" value="C:membrane"/>
    <property type="evidence" value="ECO:0007669"/>
    <property type="project" value="InterPro"/>
</dbReference>
<dbReference type="EMBL" id="JAINWA010000001">
    <property type="protein sequence ID" value="MCD1653984.1"/>
    <property type="molecule type" value="Genomic_DNA"/>
</dbReference>
<sequence>MKTAQLLPTGVLVVLLVFTLTAQKCSIEVDLAGRGPEGTRDGVWEGSFDTDLVKATVLVTTENEKIADIEIVRHDNGMGKKAEAVIDQVIASQSTSVDVVSGATLSSKVILRAVEEALNKASSGN</sequence>
<feature type="domain" description="FMN-binding" evidence="1">
    <location>
        <begin position="47"/>
        <end position="121"/>
    </location>
</feature>
<dbReference type="AlphaFoldDB" id="A0AAE3JKI7"/>
<dbReference type="SMART" id="SM00900">
    <property type="entry name" value="FMN_bind"/>
    <property type="match status" value="1"/>
</dbReference>
<keyword evidence="3" id="KW-1185">Reference proteome</keyword>
<dbReference type="Proteomes" id="UP001198163">
    <property type="component" value="Unassembled WGS sequence"/>
</dbReference>
<name>A0AAE3JKI7_9SPIR</name>
<protein>
    <submittedName>
        <fullName evidence="2">FMN-binding protein</fullName>
    </submittedName>
</protein>
<comment type="caution">
    <text evidence="2">The sequence shown here is derived from an EMBL/GenBank/DDBJ whole genome shotgun (WGS) entry which is preliminary data.</text>
</comment>
<reference evidence="2" key="1">
    <citation type="submission" date="2021-08" db="EMBL/GenBank/DDBJ databases">
        <title>Comparative analyses of Brucepasteria parasyntrophica and Teretinema zuelzerae.</title>
        <authorList>
            <person name="Song Y."/>
            <person name="Brune A."/>
        </authorList>
    </citation>
    <scope>NUCLEOTIDE SEQUENCE</scope>
    <source>
        <strain evidence="2">DSM 1903</strain>
    </source>
</reference>
<dbReference type="InterPro" id="IPR007329">
    <property type="entry name" value="FMN-bd"/>
</dbReference>
<evidence type="ECO:0000259" key="1">
    <source>
        <dbReference type="SMART" id="SM00900"/>
    </source>
</evidence>
<dbReference type="Gene3D" id="3.90.1010.20">
    <property type="match status" value="1"/>
</dbReference>
<dbReference type="RefSeq" id="WP_230753695.1">
    <property type="nucleotide sequence ID" value="NZ_JAINWA010000001.1"/>
</dbReference>